<dbReference type="AlphaFoldDB" id="F2US75"/>
<feature type="region of interest" description="Disordered" evidence="1">
    <location>
        <begin position="257"/>
        <end position="323"/>
    </location>
</feature>
<name>F2US75_SALR5</name>
<dbReference type="GeneID" id="16068569"/>
<dbReference type="Proteomes" id="UP000007799">
    <property type="component" value="Unassembled WGS sequence"/>
</dbReference>
<sequence length="323" mass="36414">MSSERFFHRVTSAFDAIFQERVAARTQPTASQAAIRANPVQEAGSIVDKNRCFTKDEPVVDAKGSHASTTKGSDDKEEKRGKKKKKKKKRKDPKVQLESHEDTNSGDAKKESEQQDNEQQDTQFVAQEEALPTSERPLLELLEGRATYILIAQRPSAIKSTATARQIKLTDLWRRATKASFLARPRKGKGAVLLRRNLRRSAAYQHGEEGIPDTCHGVVVRPQDCGQFTLEAMVRANEKLHRQWEAEYTRAEQVLKRTKGMHGEQRGTRGTVASIQPQTQQTPTQHGDKQNSAKVKKTKKAKRTTKKIKKGTQAGNRYTQHHQ</sequence>
<evidence type="ECO:0000256" key="1">
    <source>
        <dbReference type="SAM" id="MobiDB-lite"/>
    </source>
</evidence>
<keyword evidence="3" id="KW-1185">Reference proteome</keyword>
<feature type="compositionally biased region" description="Basic and acidic residues" evidence="1">
    <location>
        <begin position="93"/>
        <end position="113"/>
    </location>
</feature>
<dbReference type="InParanoid" id="F2US75"/>
<feature type="compositionally biased region" description="Low complexity" evidence="1">
    <location>
        <begin position="276"/>
        <end position="285"/>
    </location>
</feature>
<proteinExistence type="predicted"/>
<feature type="compositionally biased region" description="Basic residues" evidence="1">
    <location>
        <begin position="81"/>
        <end position="92"/>
    </location>
</feature>
<dbReference type="RefSeq" id="XP_004988044.1">
    <property type="nucleotide sequence ID" value="XM_004987987.1"/>
</dbReference>
<evidence type="ECO:0000313" key="2">
    <source>
        <dbReference type="EMBL" id="EGD80480.1"/>
    </source>
</evidence>
<gene>
    <name evidence="2" type="ORF">PTSG_11123</name>
</gene>
<feature type="compositionally biased region" description="Basic residues" evidence="1">
    <location>
        <begin position="294"/>
        <end position="310"/>
    </location>
</feature>
<dbReference type="EMBL" id="GL832993">
    <property type="protein sequence ID" value="EGD80480.1"/>
    <property type="molecule type" value="Genomic_DNA"/>
</dbReference>
<feature type="compositionally biased region" description="Basic and acidic residues" evidence="1">
    <location>
        <begin position="48"/>
        <end position="64"/>
    </location>
</feature>
<organism evidence="3">
    <name type="scientific">Salpingoeca rosetta (strain ATCC 50818 / BSB-021)</name>
    <dbReference type="NCBI Taxonomy" id="946362"/>
    <lineage>
        <taxon>Eukaryota</taxon>
        <taxon>Choanoflagellata</taxon>
        <taxon>Craspedida</taxon>
        <taxon>Salpingoecidae</taxon>
        <taxon>Salpingoeca</taxon>
    </lineage>
</organism>
<reference evidence="2" key="1">
    <citation type="submission" date="2009-08" db="EMBL/GenBank/DDBJ databases">
        <title>Annotation of Salpingoeca rosetta.</title>
        <authorList>
            <consortium name="The Broad Institute Genome Sequencing Platform"/>
            <person name="Russ C."/>
            <person name="Cuomo C."/>
            <person name="Burger G."/>
            <person name="Gray M.W."/>
            <person name="Holland P.W.H."/>
            <person name="King N."/>
            <person name="Lang F.B.F."/>
            <person name="Roger A.J."/>
            <person name="Ruiz-Trillo I."/>
            <person name="Young S.K."/>
            <person name="Zeng Q."/>
            <person name="Gargeya S."/>
            <person name="Alvarado L."/>
            <person name="Berlin A."/>
            <person name="Chapman S.B."/>
            <person name="Chen Z."/>
            <person name="Freedman E."/>
            <person name="Gellesch M."/>
            <person name="Goldberg J."/>
            <person name="Griggs A."/>
            <person name="Gujja S."/>
            <person name="Heilman E."/>
            <person name="Heiman D."/>
            <person name="Howarth C."/>
            <person name="Mehta T."/>
            <person name="Neiman D."/>
            <person name="Pearson M."/>
            <person name="Roberts A."/>
            <person name="Saif S."/>
            <person name="Shea T."/>
            <person name="Shenoy N."/>
            <person name="Sisk P."/>
            <person name="Stolte C."/>
            <person name="Sykes S."/>
            <person name="White J."/>
            <person name="Yandava C."/>
            <person name="Haas B."/>
            <person name="Nusbaum C."/>
            <person name="Birren B."/>
        </authorList>
    </citation>
    <scope>NUCLEOTIDE SEQUENCE [LARGE SCALE GENOMIC DNA]</scope>
    <source>
        <strain evidence="2">ATCC 50818</strain>
    </source>
</reference>
<protein>
    <submittedName>
        <fullName evidence="2">Uncharacterized protein</fullName>
    </submittedName>
</protein>
<feature type="compositionally biased region" description="Polar residues" evidence="1">
    <location>
        <begin position="313"/>
        <end position="323"/>
    </location>
</feature>
<feature type="compositionally biased region" description="Basic and acidic residues" evidence="1">
    <location>
        <begin position="257"/>
        <end position="267"/>
    </location>
</feature>
<accession>F2US75</accession>
<feature type="region of interest" description="Disordered" evidence="1">
    <location>
        <begin position="27"/>
        <end position="122"/>
    </location>
</feature>
<dbReference type="KEGG" id="sre:PTSG_11123"/>
<evidence type="ECO:0000313" key="3">
    <source>
        <dbReference type="Proteomes" id="UP000007799"/>
    </source>
</evidence>